<name>A0A4Q9HM66_STRKA</name>
<dbReference type="PROSITE" id="PS51186">
    <property type="entry name" value="GNAT"/>
    <property type="match status" value="1"/>
</dbReference>
<evidence type="ECO:0000313" key="2">
    <source>
        <dbReference type="EMBL" id="TBO55903.1"/>
    </source>
</evidence>
<protein>
    <submittedName>
        <fullName evidence="2">GNAT family N-acetyltransferase</fullName>
    </submittedName>
</protein>
<dbReference type="Gene3D" id="3.40.630.30">
    <property type="match status" value="1"/>
</dbReference>
<evidence type="ECO:0000313" key="3">
    <source>
        <dbReference type="Proteomes" id="UP000292452"/>
    </source>
</evidence>
<dbReference type="Pfam" id="PF13302">
    <property type="entry name" value="Acetyltransf_3"/>
    <property type="match status" value="1"/>
</dbReference>
<dbReference type="InterPro" id="IPR016181">
    <property type="entry name" value="Acyl_CoA_acyltransferase"/>
</dbReference>
<dbReference type="SUPFAM" id="SSF55729">
    <property type="entry name" value="Acyl-CoA N-acyltransferases (Nat)"/>
    <property type="match status" value="1"/>
</dbReference>
<keyword evidence="3" id="KW-1185">Reference proteome</keyword>
<proteinExistence type="predicted"/>
<gene>
    <name evidence="2" type="ORF">EYS09_30775</name>
</gene>
<sequence length="165" mass="17410">MRSDVTLRPLDENRLLTLLDAAVADADAREVMPPVAGPGGWTAERKAAFLRFHHSRSLSAEPVETTYVIVVGETVVGAARLCPMKDAGHAVEAGVWIGRSHRGSGVGGVVFRHLLALARTAGFASLFVNTKPDNIAVHRLLAALDITPVRDGDAVTAWVDLAAAG</sequence>
<organism evidence="2 3">
    <name type="scientific">Streptomyces kasugaensis</name>
    <dbReference type="NCBI Taxonomy" id="1946"/>
    <lineage>
        <taxon>Bacteria</taxon>
        <taxon>Bacillati</taxon>
        <taxon>Actinomycetota</taxon>
        <taxon>Actinomycetes</taxon>
        <taxon>Kitasatosporales</taxon>
        <taxon>Streptomycetaceae</taxon>
        <taxon>Streptomyces</taxon>
    </lineage>
</organism>
<dbReference type="GO" id="GO:0016747">
    <property type="term" value="F:acyltransferase activity, transferring groups other than amino-acyl groups"/>
    <property type="evidence" value="ECO:0007669"/>
    <property type="project" value="InterPro"/>
</dbReference>
<dbReference type="CDD" id="cd04301">
    <property type="entry name" value="NAT_SF"/>
    <property type="match status" value="1"/>
</dbReference>
<dbReference type="RefSeq" id="WP_131125660.1">
    <property type="nucleotide sequence ID" value="NZ_SIXH01000421.1"/>
</dbReference>
<feature type="domain" description="N-acetyltransferase" evidence="1">
    <location>
        <begin position="5"/>
        <end position="165"/>
    </location>
</feature>
<dbReference type="AlphaFoldDB" id="A0A4Q9HM66"/>
<comment type="caution">
    <text evidence="2">The sequence shown here is derived from an EMBL/GenBank/DDBJ whole genome shotgun (WGS) entry which is preliminary data.</text>
</comment>
<dbReference type="Proteomes" id="UP000292452">
    <property type="component" value="Unassembled WGS sequence"/>
</dbReference>
<keyword evidence="2" id="KW-0808">Transferase</keyword>
<accession>A0A4Q9HM66</accession>
<evidence type="ECO:0000259" key="1">
    <source>
        <dbReference type="PROSITE" id="PS51186"/>
    </source>
</evidence>
<dbReference type="EMBL" id="SIXH01000421">
    <property type="protein sequence ID" value="TBO55903.1"/>
    <property type="molecule type" value="Genomic_DNA"/>
</dbReference>
<dbReference type="InterPro" id="IPR000182">
    <property type="entry name" value="GNAT_dom"/>
</dbReference>
<reference evidence="2 3" key="1">
    <citation type="submission" date="2019-02" db="EMBL/GenBank/DDBJ databases">
        <title>Draft Genome Sequence of Streptomyces sp. AM-2504, identified by 16S rRNA comparative analysis as a Streptomyces Kasugaensis strain.</title>
        <authorList>
            <person name="Napolioni V."/>
            <person name="Giuliodori A.M."/>
            <person name="Spurio R."/>
            <person name="Fabbretti A."/>
        </authorList>
    </citation>
    <scope>NUCLEOTIDE SEQUENCE [LARGE SCALE GENOMIC DNA]</scope>
    <source>
        <strain evidence="2 3">AM-2504</strain>
    </source>
</reference>